<protein>
    <submittedName>
        <fullName evidence="1">Uncharacterized protein</fullName>
    </submittedName>
</protein>
<comment type="caution">
    <text evidence="1">The sequence shown here is derived from an EMBL/GenBank/DDBJ whole genome shotgun (WGS) entry which is preliminary data.</text>
</comment>
<organism evidence="1 2">
    <name type="scientific">Rhodoplanes roseus</name>
    <dbReference type="NCBI Taxonomy" id="29409"/>
    <lineage>
        <taxon>Bacteria</taxon>
        <taxon>Pseudomonadati</taxon>
        <taxon>Pseudomonadota</taxon>
        <taxon>Alphaproteobacteria</taxon>
        <taxon>Hyphomicrobiales</taxon>
        <taxon>Nitrobacteraceae</taxon>
        <taxon>Rhodoplanes</taxon>
    </lineage>
</organism>
<evidence type="ECO:0000313" key="2">
    <source>
        <dbReference type="Proteomes" id="UP000249130"/>
    </source>
</evidence>
<dbReference type="EMBL" id="NPEX01000117">
    <property type="protein sequence ID" value="RAI42936.1"/>
    <property type="molecule type" value="Genomic_DNA"/>
</dbReference>
<dbReference type="Proteomes" id="UP000249130">
    <property type="component" value="Unassembled WGS sequence"/>
</dbReference>
<reference evidence="1 2" key="1">
    <citation type="submission" date="2017-07" db="EMBL/GenBank/DDBJ databases">
        <title>Draft Genome Sequences of Select Purple Nonsulfur Bacteria.</title>
        <authorList>
            <person name="Lasarre B."/>
            <person name="Mckinlay J.B."/>
        </authorList>
    </citation>
    <scope>NUCLEOTIDE SEQUENCE [LARGE SCALE GENOMIC DNA]</scope>
    <source>
        <strain evidence="1 2">DSM 5909</strain>
    </source>
</reference>
<proteinExistence type="predicted"/>
<keyword evidence="2" id="KW-1185">Reference proteome</keyword>
<gene>
    <name evidence="1" type="ORF">CH341_17020</name>
</gene>
<sequence>MTSRDHLDPESVFWPDEISIQPCFGCGAVHMDLIDEHGAIGARATFEPAEIDRAVKALLACKRQIERMRDPIGGCDGEA</sequence>
<evidence type="ECO:0000313" key="1">
    <source>
        <dbReference type="EMBL" id="RAI42936.1"/>
    </source>
</evidence>
<dbReference type="RefSeq" id="WP_111420215.1">
    <property type="nucleotide sequence ID" value="NZ_NPEX01000117.1"/>
</dbReference>
<accession>A0A327KXY1</accession>
<name>A0A327KXY1_9BRAD</name>
<dbReference type="AlphaFoldDB" id="A0A327KXY1"/>